<comment type="caution">
    <text evidence="1">The sequence shown here is derived from an EMBL/GenBank/DDBJ whole genome shotgun (WGS) entry which is preliminary data.</text>
</comment>
<dbReference type="Pfam" id="PF13419">
    <property type="entry name" value="HAD_2"/>
    <property type="match status" value="1"/>
</dbReference>
<dbReference type="RefSeq" id="WP_273378264.1">
    <property type="nucleotide sequence ID" value="NZ_PIUK01000024.1"/>
</dbReference>
<evidence type="ECO:0000313" key="2">
    <source>
        <dbReference type="Proteomes" id="UP000732377"/>
    </source>
</evidence>
<dbReference type="InterPro" id="IPR041492">
    <property type="entry name" value="HAD_2"/>
</dbReference>
<organism evidence="1 2">
    <name type="scientific">Symbiobacterium thermophilum</name>
    <dbReference type="NCBI Taxonomy" id="2734"/>
    <lineage>
        <taxon>Bacteria</taxon>
        <taxon>Bacillati</taxon>
        <taxon>Bacillota</taxon>
        <taxon>Clostridia</taxon>
        <taxon>Eubacteriales</taxon>
        <taxon>Symbiobacteriaceae</taxon>
        <taxon>Symbiobacterium</taxon>
    </lineage>
</organism>
<reference evidence="1" key="1">
    <citation type="submission" date="2017-11" db="EMBL/GenBank/DDBJ databases">
        <title>Three new genomes from thermophilic consortium.</title>
        <authorList>
            <person name="Quaggio R."/>
            <person name="Amgarten D."/>
            <person name="Setubal J.C."/>
        </authorList>
    </citation>
    <scope>NUCLEOTIDE SEQUENCE</scope>
    <source>
        <strain evidence="1">ZCTH01-B2</strain>
    </source>
</reference>
<dbReference type="Gene3D" id="1.20.120.1600">
    <property type="match status" value="1"/>
</dbReference>
<dbReference type="Gene3D" id="3.40.50.1000">
    <property type="entry name" value="HAD superfamily/HAD-like"/>
    <property type="match status" value="1"/>
</dbReference>
<proteinExistence type="predicted"/>
<gene>
    <name evidence="1" type="ORF">CWE10_04215</name>
</gene>
<accession>A0A953I7K0</accession>
<evidence type="ECO:0008006" key="3">
    <source>
        <dbReference type="Google" id="ProtNLM"/>
    </source>
</evidence>
<dbReference type="AlphaFoldDB" id="A0A953I7K0"/>
<evidence type="ECO:0000313" key="1">
    <source>
        <dbReference type="EMBL" id="MBY6275414.1"/>
    </source>
</evidence>
<protein>
    <recommendedName>
        <fullName evidence="3">HAD family hydrolase</fullName>
    </recommendedName>
</protein>
<dbReference type="EMBL" id="PIUK01000024">
    <property type="protein sequence ID" value="MBY6275414.1"/>
    <property type="molecule type" value="Genomic_DNA"/>
</dbReference>
<dbReference type="SUPFAM" id="SSF56784">
    <property type="entry name" value="HAD-like"/>
    <property type="match status" value="1"/>
</dbReference>
<name>A0A953I7K0_SYMTR</name>
<dbReference type="Proteomes" id="UP000732377">
    <property type="component" value="Unassembled WGS sequence"/>
</dbReference>
<dbReference type="InterPro" id="IPR036412">
    <property type="entry name" value="HAD-like_sf"/>
</dbReference>
<sequence length="232" mass="24729">MIKALFFAPQALAYGPDEPDLLAGILQAEGYAVGRERVEKALAALPAAVREAGRAVRTPEEERAYHRMLWSALLPLVGLPAPDPALVSRLGAARDDYAAWWSLHPETLPVLNELHRRGFFLGAVGRWAPSLSRFLAEFEIAGFFQWIRASAAAGVAWPDPQLLREAVAGAGCGPAEALYCAASVRDDVSCAQAAGVTPVWVNRTGIVTGHEVIAVSDLRGLLVLLGDGGEGR</sequence>
<dbReference type="InterPro" id="IPR023214">
    <property type="entry name" value="HAD_sf"/>
</dbReference>